<gene>
    <name evidence="2" type="ORF">Z520_03856</name>
</gene>
<dbReference type="VEuPathDB" id="FungiDB:Z520_03856"/>
<proteinExistence type="predicted"/>
<feature type="compositionally biased region" description="Low complexity" evidence="1">
    <location>
        <begin position="43"/>
        <end position="59"/>
    </location>
</feature>
<name>A0A0D2HE53_9EURO</name>
<dbReference type="AlphaFoldDB" id="A0A0D2HE53"/>
<dbReference type="EMBL" id="KN848067">
    <property type="protein sequence ID" value="KIY00171.1"/>
    <property type="molecule type" value="Genomic_DNA"/>
</dbReference>
<feature type="compositionally biased region" description="Low complexity" evidence="1">
    <location>
        <begin position="112"/>
        <end position="151"/>
    </location>
</feature>
<evidence type="ECO:0000313" key="3">
    <source>
        <dbReference type="Proteomes" id="UP000053411"/>
    </source>
</evidence>
<feature type="compositionally biased region" description="Polar residues" evidence="1">
    <location>
        <begin position="65"/>
        <end position="84"/>
    </location>
</feature>
<feature type="region of interest" description="Disordered" evidence="1">
    <location>
        <begin position="32"/>
        <end position="163"/>
    </location>
</feature>
<dbReference type="Proteomes" id="UP000053411">
    <property type="component" value="Unassembled WGS sequence"/>
</dbReference>
<evidence type="ECO:0000256" key="1">
    <source>
        <dbReference type="SAM" id="MobiDB-lite"/>
    </source>
</evidence>
<keyword evidence="3" id="KW-1185">Reference proteome</keyword>
<feature type="compositionally biased region" description="Pro residues" evidence="1">
    <location>
        <begin position="101"/>
        <end position="111"/>
    </location>
</feature>
<dbReference type="GeneID" id="27709602"/>
<accession>A0A0D2HE53</accession>
<reference evidence="2 3" key="1">
    <citation type="submission" date="2015-01" db="EMBL/GenBank/DDBJ databases">
        <title>The Genome Sequence of Fonsecaea multimorphosa CBS 102226.</title>
        <authorList>
            <consortium name="The Broad Institute Genomics Platform"/>
            <person name="Cuomo C."/>
            <person name="de Hoog S."/>
            <person name="Gorbushina A."/>
            <person name="Stielow B."/>
            <person name="Teixiera M."/>
            <person name="Abouelleil A."/>
            <person name="Chapman S.B."/>
            <person name="Priest M."/>
            <person name="Young S.K."/>
            <person name="Wortman J."/>
            <person name="Nusbaum C."/>
            <person name="Birren B."/>
        </authorList>
    </citation>
    <scope>NUCLEOTIDE SEQUENCE [LARGE SCALE GENOMIC DNA]</scope>
    <source>
        <strain evidence="2 3">CBS 102226</strain>
    </source>
</reference>
<protein>
    <submittedName>
        <fullName evidence="2">Uncharacterized protein</fullName>
    </submittedName>
</protein>
<organism evidence="2 3">
    <name type="scientific">Fonsecaea multimorphosa CBS 102226</name>
    <dbReference type="NCBI Taxonomy" id="1442371"/>
    <lineage>
        <taxon>Eukaryota</taxon>
        <taxon>Fungi</taxon>
        <taxon>Dikarya</taxon>
        <taxon>Ascomycota</taxon>
        <taxon>Pezizomycotina</taxon>
        <taxon>Eurotiomycetes</taxon>
        <taxon>Chaetothyriomycetidae</taxon>
        <taxon>Chaetothyriales</taxon>
        <taxon>Herpotrichiellaceae</taxon>
        <taxon>Fonsecaea</taxon>
    </lineage>
</organism>
<dbReference type="OrthoDB" id="4160898at2759"/>
<evidence type="ECO:0000313" key="2">
    <source>
        <dbReference type="EMBL" id="KIY00171.1"/>
    </source>
</evidence>
<dbReference type="RefSeq" id="XP_016634293.1">
    <property type="nucleotide sequence ID" value="XM_016774366.1"/>
</dbReference>
<sequence>MVTTVVETGASPERSRAGKNLWNKVVDVMLSPCSGSRKKSTRKTSQQQQNHPLSQLQLQDPKDNINWSTSTLGMETDLNMNTPPGLSMEDAREIPLSSMPWYPPPPSPALLPPTSSRSGRSRRGNNAAAAAGGHHATTSTTGSSASSPAQRQGRRRPREPVYRDRDWEYQTYGAWIIF</sequence>